<dbReference type="InterPro" id="IPR001254">
    <property type="entry name" value="Trypsin_dom"/>
</dbReference>
<dbReference type="EMBL" id="BAABHF010000019">
    <property type="protein sequence ID" value="GAA4493603.1"/>
    <property type="molecule type" value="Genomic_DNA"/>
</dbReference>
<dbReference type="InterPro" id="IPR009003">
    <property type="entry name" value="Peptidase_S1_PA"/>
</dbReference>
<reference evidence="12" key="1">
    <citation type="journal article" date="2019" name="Int. J. Syst. Evol. Microbiol.">
        <title>The Global Catalogue of Microorganisms (GCM) 10K type strain sequencing project: providing services to taxonomists for standard genome sequencing and annotation.</title>
        <authorList>
            <consortium name="The Broad Institute Genomics Platform"/>
            <consortium name="The Broad Institute Genome Sequencing Center for Infectious Disease"/>
            <person name="Wu L."/>
            <person name="Ma J."/>
        </authorList>
    </citation>
    <scope>NUCLEOTIDE SEQUENCE [LARGE SCALE GENOMIC DNA]</scope>
    <source>
        <strain evidence="12">JCM 17933</strain>
    </source>
</reference>
<keyword evidence="2" id="KW-0645">Protease</keyword>
<dbReference type="SUPFAM" id="SSF50494">
    <property type="entry name" value="Trypsin-like serine proteases"/>
    <property type="match status" value="1"/>
</dbReference>
<dbReference type="PROSITE" id="PS00134">
    <property type="entry name" value="TRYPSIN_HIS"/>
    <property type="match status" value="1"/>
</dbReference>
<organism evidence="11 12">
    <name type="scientific">Actinoallomurus oryzae</name>
    <dbReference type="NCBI Taxonomy" id="502180"/>
    <lineage>
        <taxon>Bacteria</taxon>
        <taxon>Bacillati</taxon>
        <taxon>Actinomycetota</taxon>
        <taxon>Actinomycetes</taxon>
        <taxon>Streptosporangiales</taxon>
        <taxon>Thermomonosporaceae</taxon>
        <taxon>Actinoallomurus</taxon>
    </lineage>
</organism>
<comment type="similarity">
    <text evidence="1">Belongs to the peptidase S1 family.</text>
</comment>
<proteinExistence type="inferred from homology"/>
<dbReference type="InterPro" id="IPR001316">
    <property type="entry name" value="Pept_S1A_streptogrisin"/>
</dbReference>
<evidence type="ECO:0000256" key="3">
    <source>
        <dbReference type="ARBA" id="ARBA00022729"/>
    </source>
</evidence>
<dbReference type="RefSeq" id="WP_345463766.1">
    <property type="nucleotide sequence ID" value="NZ_BAABHF010000019.1"/>
</dbReference>
<feature type="domain" description="Peptidase S1" evidence="9">
    <location>
        <begin position="92"/>
        <end position="262"/>
    </location>
</feature>
<dbReference type="InterPro" id="IPR018114">
    <property type="entry name" value="TRYPSIN_HIS"/>
</dbReference>
<evidence type="ECO:0008006" key="13">
    <source>
        <dbReference type="Google" id="ProtNLM"/>
    </source>
</evidence>
<dbReference type="PIRSF" id="PIRSF001134">
    <property type="entry name" value="Streptogrisin"/>
    <property type="match status" value="1"/>
</dbReference>
<evidence type="ECO:0000256" key="5">
    <source>
        <dbReference type="ARBA" id="ARBA00022825"/>
    </source>
</evidence>
<evidence type="ECO:0000256" key="8">
    <source>
        <dbReference type="SAM" id="SignalP"/>
    </source>
</evidence>
<evidence type="ECO:0000313" key="12">
    <source>
        <dbReference type="Proteomes" id="UP001500503"/>
    </source>
</evidence>
<keyword evidence="12" id="KW-1185">Reference proteome</keyword>
<protein>
    <recommendedName>
        <fullName evidence="13">Streptogrisin</fullName>
    </recommendedName>
</protein>
<dbReference type="CDD" id="cd21112">
    <property type="entry name" value="alphaLP-like"/>
    <property type="match status" value="1"/>
</dbReference>
<dbReference type="Pfam" id="PF02983">
    <property type="entry name" value="Pro_Al_protease"/>
    <property type="match status" value="1"/>
</dbReference>
<evidence type="ECO:0000256" key="1">
    <source>
        <dbReference type="ARBA" id="ARBA00007664"/>
    </source>
</evidence>
<dbReference type="PRINTS" id="PR00861">
    <property type="entry name" value="ALYTICPTASE"/>
</dbReference>
<keyword evidence="6" id="KW-0865">Zymogen</keyword>
<dbReference type="Pfam" id="PF00089">
    <property type="entry name" value="Trypsin"/>
    <property type="match status" value="1"/>
</dbReference>
<evidence type="ECO:0000256" key="2">
    <source>
        <dbReference type="ARBA" id="ARBA00022670"/>
    </source>
</evidence>
<gene>
    <name evidence="11" type="ORF">GCM10023191_031280</name>
</gene>
<evidence type="ECO:0000259" key="10">
    <source>
        <dbReference type="Pfam" id="PF02983"/>
    </source>
</evidence>
<keyword evidence="4" id="KW-0378">Hydrolase</keyword>
<accession>A0ABP8PXK0</accession>
<sequence>MIALVAAALLVPAAARADTASGETRARQVARALGAVPGTAWLLDPRADTVVVLADRTVTGARLDRVEAATRPYGDAVRLRRIDGVLGLRLSGGDPVTGGGYRCTAGANVTGGGAYYFVTAGHCGTAASTWYTLGGALIGPTAGTSFPGNDYSIVRYTGNVSHDGTVGQQDITGAGGAYVGEHVCMRGGTTGVHCGTVLALNASVNYAEGTVNGLIETNVCAEPGDSGGALYDGSTLLGILSGGTGDCTSGGVTFFQPIIEILNAYGLTVY</sequence>
<dbReference type="Gene3D" id="2.40.10.10">
    <property type="entry name" value="Trypsin-like serine proteases"/>
    <property type="match status" value="2"/>
</dbReference>
<feature type="domain" description="Peptidase S1A alpha-lytic prodomain" evidence="10">
    <location>
        <begin position="28"/>
        <end position="70"/>
    </location>
</feature>
<comment type="caution">
    <text evidence="11">The sequence shown here is derived from an EMBL/GenBank/DDBJ whole genome shotgun (WGS) entry which is preliminary data.</text>
</comment>
<evidence type="ECO:0000313" key="11">
    <source>
        <dbReference type="EMBL" id="GAA4493603.1"/>
    </source>
</evidence>
<keyword evidence="7" id="KW-1015">Disulfide bond</keyword>
<keyword evidence="3 8" id="KW-0732">Signal</keyword>
<evidence type="ECO:0000256" key="4">
    <source>
        <dbReference type="ARBA" id="ARBA00022801"/>
    </source>
</evidence>
<evidence type="ECO:0000256" key="6">
    <source>
        <dbReference type="ARBA" id="ARBA00023145"/>
    </source>
</evidence>
<dbReference type="PROSITE" id="PS00135">
    <property type="entry name" value="TRYPSIN_SER"/>
    <property type="match status" value="1"/>
</dbReference>
<dbReference type="Proteomes" id="UP001500503">
    <property type="component" value="Unassembled WGS sequence"/>
</dbReference>
<keyword evidence="5" id="KW-0720">Serine protease</keyword>
<name>A0ABP8PXK0_9ACTN</name>
<dbReference type="InterPro" id="IPR033116">
    <property type="entry name" value="TRYPSIN_SER"/>
</dbReference>
<evidence type="ECO:0000256" key="7">
    <source>
        <dbReference type="ARBA" id="ARBA00023157"/>
    </source>
</evidence>
<evidence type="ECO:0000259" key="9">
    <source>
        <dbReference type="Pfam" id="PF00089"/>
    </source>
</evidence>
<feature type="chain" id="PRO_5045868780" description="Streptogrisin" evidence="8">
    <location>
        <begin position="18"/>
        <end position="270"/>
    </location>
</feature>
<dbReference type="InterPro" id="IPR004236">
    <property type="entry name" value="Pept_S1_alpha_lytic"/>
</dbReference>
<dbReference type="InterPro" id="IPR043504">
    <property type="entry name" value="Peptidase_S1_PA_chymotrypsin"/>
</dbReference>
<feature type="signal peptide" evidence="8">
    <location>
        <begin position="1"/>
        <end position="17"/>
    </location>
</feature>